<organism evidence="4">
    <name type="scientific">Ralstonia syzygii R24</name>
    <dbReference type="NCBI Taxonomy" id="907261"/>
    <lineage>
        <taxon>Bacteria</taxon>
        <taxon>Pseudomonadati</taxon>
        <taxon>Pseudomonadota</taxon>
        <taxon>Betaproteobacteria</taxon>
        <taxon>Burkholderiales</taxon>
        <taxon>Burkholderiaceae</taxon>
        <taxon>Ralstonia</taxon>
        <taxon>Ralstonia solanacearum species complex</taxon>
    </lineage>
</organism>
<dbReference type="GO" id="GO:0003677">
    <property type="term" value="F:DNA binding"/>
    <property type="evidence" value="ECO:0007669"/>
    <property type="project" value="UniProtKB-UniRule"/>
</dbReference>
<dbReference type="InterPro" id="IPR050624">
    <property type="entry name" value="HTH-type_Tx_Regulator"/>
</dbReference>
<evidence type="ECO:0000256" key="2">
    <source>
        <dbReference type="PROSITE-ProRule" id="PRU00335"/>
    </source>
</evidence>
<dbReference type="SUPFAM" id="SSF46689">
    <property type="entry name" value="Homeodomain-like"/>
    <property type="match status" value="1"/>
</dbReference>
<feature type="domain" description="HTH tetR-type" evidence="3">
    <location>
        <begin position="1"/>
        <end position="54"/>
    </location>
</feature>
<protein>
    <submittedName>
        <fullName evidence="4">Putative transcriptional regulator, TetR-like</fullName>
    </submittedName>
</protein>
<keyword evidence="1 2" id="KW-0238">DNA-binding</keyword>
<dbReference type="InterPro" id="IPR001647">
    <property type="entry name" value="HTH_TetR"/>
</dbReference>
<reference evidence="4" key="2">
    <citation type="submission" date="2011-04" db="EMBL/GenBank/DDBJ databases">
        <authorList>
            <person name="Genoscope - CEA"/>
        </authorList>
    </citation>
    <scope>NUCLEOTIDE SEQUENCE</scope>
    <source>
        <strain evidence="4">R24</strain>
    </source>
</reference>
<name>G3A7H7_9RALS</name>
<dbReference type="AlphaFoldDB" id="G3A7H7"/>
<reference evidence="4" key="1">
    <citation type="journal article" date="2011" name="PLoS ONE">
        <title>Ralstonia syzygii, the Blood Disease Bacterium and some Asian R. solanacearum strains form a single genomic species despite divergent lifestyles.</title>
        <authorList>
            <person name="Remenant B."/>
            <person name="de Cambiaire J.C."/>
            <person name="Cellier G."/>
            <person name="Jacobs J.M."/>
            <person name="Mangenot S."/>
            <person name="Barbe V."/>
            <person name="Lajus A."/>
            <person name="Vallenet D."/>
            <person name="Medigue C."/>
            <person name="Fegan M."/>
            <person name="Allen C."/>
            <person name="Prior P."/>
        </authorList>
    </citation>
    <scope>NUCLEOTIDE SEQUENCE</scope>
    <source>
        <strain evidence="4">R24</strain>
    </source>
</reference>
<sequence>MRAAAEVVGEVGYAEASITMITQRAGVGQGTFYNYFKSRQDILDTLLPDLGEQMLGYVHEKAVGGLGFPDLEERSFRAFFDFIKQTPHFSRILNEAESFAPVGFQRHLDNVARRYIRFLKRSVKSGEFTEYSEAELEVIAYMLMAARSYLSQRYTTDDGRNVELPQSGAKAYMKFVLYGLMGQPRSGE</sequence>
<accession>G3A7H7</accession>
<dbReference type="Gene3D" id="1.10.357.10">
    <property type="entry name" value="Tetracycline Repressor, domain 2"/>
    <property type="match status" value="1"/>
</dbReference>
<dbReference type="PROSITE" id="PS50977">
    <property type="entry name" value="HTH_TETR_2"/>
    <property type="match status" value="1"/>
</dbReference>
<dbReference type="PANTHER" id="PTHR43479:SF11">
    <property type="entry name" value="ACREF_ENVCD OPERON REPRESSOR-RELATED"/>
    <property type="match status" value="1"/>
</dbReference>
<dbReference type="PANTHER" id="PTHR43479">
    <property type="entry name" value="ACREF/ENVCD OPERON REPRESSOR-RELATED"/>
    <property type="match status" value="1"/>
</dbReference>
<evidence type="ECO:0000256" key="1">
    <source>
        <dbReference type="ARBA" id="ARBA00023125"/>
    </source>
</evidence>
<evidence type="ECO:0000259" key="3">
    <source>
        <dbReference type="PROSITE" id="PS50977"/>
    </source>
</evidence>
<proteinExistence type="predicted"/>
<dbReference type="Pfam" id="PF00440">
    <property type="entry name" value="TetR_N"/>
    <property type="match status" value="1"/>
</dbReference>
<feature type="DNA-binding region" description="H-T-H motif" evidence="2">
    <location>
        <begin position="17"/>
        <end position="36"/>
    </location>
</feature>
<gene>
    <name evidence="4" type="ORF">RALSY_40673</name>
</gene>
<dbReference type="EMBL" id="FR854089">
    <property type="protein sequence ID" value="CCA86449.1"/>
    <property type="molecule type" value="Genomic_DNA"/>
</dbReference>
<dbReference type="InterPro" id="IPR009057">
    <property type="entry name" value="Homeodomain-like_sf"/>
</dbReference>
<evidence type="ECO:0000313" key="4">
    <source>
        <dbReference type="EMBL" id="CCA86449.1"/>
    </source>
</evidence>